<dbReference type="Gene3D" id="1.10.490.110">
    <property type="entry name" value="Uncharacterized conserved protein DUF2267"/>
    <property type="match status" value="1"/>
</dbReference>
<evidence type="ECO:0000313" key="2">
    <source>
        <dbReference type="EMBL" id="MBV0923495.1"/>
    </source>
</evidence>
<dbReference type="OrthoDB" id="212282at2157"/>
<comment type="caution">
    <text evidence="2">The sequence shown here is derived from an EMBL/GenBank/DDBJ whole genome shotgun (WGS) entry which is preliminary data.</text>
</comment>
<dbReference type="Pfam" id="PF10025">
    <property type="entry name" value="DUF2267"/>
    <property type="match status" value="1"/>
</dbReference>
<dbReference type="AlphaFoldDB" id="A0A8J7Y352"/>
<dbReference type="InterPro" id="IPR018727">
    <property type="entry name" value="DUF2267"/>
</dbReference>
<name>A0A8J7Y352_9EURY</name>
<sequence>MNEHEFLAAVERRTDVESDTEAHVVADATLRTLSDRIVRGEAEDIASQLPRRLADSLTAGPAEAEEFSAAEFTDRVETREADLGTLDDPDGDEHAQAVLEVLGEAVSGGELDDAREQLPDEFDPLFEPVDMTEGQV</sequence>
<gene>
    <name evidence="2" type="ORF">KTS45_04715</name>
</gene>
<organism evidence="2 3">
    <name type="scientific">Haloarcula limicola</name>
    <dbReference type="NCBI Taxonomy" id="1429915"/>
    <lineage>
        <taxon>Archaea</taxon>
        <taxon>Methanobacteriati</taxon>
        <taxon>Methanobacteriota</taxon>
        <taxon>Stenosarchaea group</taxon>
        <taxon>Halobacteria</taxon>
        <taxon>Halobacteriales</taxon>
        <taxon>Haloarculaceae</taxon>
        <taxon>Haloarcula</taxon>
    </lineage>
</organism>
<protein>
    <submittedName>
        <fullName evidence="2">DUF2267 domain-containing protein</fullName>
    </submittedName>
</protein>
<dbReference type="EMBL" id="JAHQXF010000001">
    <property type="protein sequence ID" value="MBV0923495.1"/>
    <property type="molecule type" value="Genomic_DNA"/>
</dbReference>
<dbReference type="Proteomes" id="UP000766550">
    <property type="component" value="Unassembled WGS sequence"/>
</dbReference>
<dbReference type="RefSeq" id="WP_162316622.1">
    <property type="nucleotide sequence ID" value="NZ_JAHQXF010000001.1"/>
</dbReference>
<dbReference type="InterPro" id="IPR038282">
    <property type="entry name" value="DUF2267_sf"/>
</dbReference>
<proteinExistence type="predicted"/>
<evidence type="ECO:0000256" key="1">
    <source>
        <dbReference type="SAM" id="MobiDB-lite"/>
    </source>
</evidence>
<feature type="region of interest" description="Disordered" evidence="1">
    <location>
        <begin position="107"/>
        <end position="136"/>
    </location>
</feature>
<keyword evidence="3" id="KW-1185">Reference proteome</keyword>
<evidence type="ECO:0000313" key="3">
    <source>
        <dbReference type="Proteomes" id="UP000766550"/>
    </source>
</evidence>
<reference evidence="2 3" key="1">
    <citation type="submission" date="2021-06" db="EMBL/GenBank/DDBJ databases">
        <title>New haloarchaea isolates fom saline soil.</title>
        <authorList>
            <person name="Duran-Viseras A."/>
            <person name="Sanchez-Porro C.S."/>
            <person name="Ventosa A."/>
        </authorList>
    </citation>
    <scope>NUCLEOTIDE SEQUENCE [LARGE SCALE GENOMIC DNA]</scope>
    <source>
        <strain evidence="2 3">JCM 183640</strain>
    </source>
</reference>
<accession>A0A8J7Y352</accession>